<evidence type="ECO:0000256" key="11">
    <source>
        <dbReference type="SAM" id="MobiDB-lite"/>
    </source>
</evidence>
<dbReference type="InterPro" id="IPR036318">
    <property type="entry name" value="FAD-bd_PCMH-like_sf"/>
</dbReference>
<evidence type="ECO:0000256" key="6">
    <source>
        <dbReference type="ARBA" id="ARBA00022989"/>
    </source>
</evidence>
<dbReference type="Proteomes" id="UP001596087">
    <property type="component" value="Unassembled WGS sequence"/>
</dbReference>
<dbReference type="Gene3D" id="3.10.580.10">
    <property type="entry name" value="CBS-domain"/>
    <property type="match status" value="1"/>
</dbReference>
<feature type="transmembrane region" description="Helical" evidence="12">
    <location>
        <begin position="151"/>
        <end position="171"/>
    </location>
</feature>
<feature type="compositionally biased region" description="Low complexity" evidence="11">
    <location>
        <begin position="504"/>
        <end position="514"/>
    </location>
</feature>
<evidence type="ECO:0000256" key="12">
    <source>
        <dbReference type="SAM" id="Phobius"/>
    </source>
</evidence>
<dbReference type="InterPro" id="IPR005170">
    <property type="entry name" value="Transptr-assoc_dom"/>
</dbReference>
<comment type="similarity">
    <text evidence="2">Belongs to the UPF0053 family.</text>
</comment>
<comment type="caution">
    <text evidence="15">The sequence shown here is derived from an EMBL/GenBank/DDBJ whole genome shotgun (WGS) entry which is preliminary data.</text>
</comment>
<evidence type="ECO:0000256" key="1">
    <source>
        <dbReference type="ARBA" id="ARBA00004651"/>
    </source>
</evidence>
<dbReference type="InterPro" id="IPR046342">
    <property type="entry name" value="CBS_dom_sf"/>
</dbReference>
<comment type="subcellular location">
    <subcellularLocation>
        <location evidence="1">Cell membrane</location>
        <topology evidence="1">Multi-pass membrane protein</topology>
    </subcellularLocation>
</comment>
<feature type="transmembrane region" description="Helical" evidence="12">
    <location>
        <begin position="52"/>
        <end position="75"/>
    </location>
</feature>
<feature type="domain" description="CBS" evidence="13">
    <location>
        <begin position="269"/>
        <end position="327"/>
    </location>
</feature>
<evidence type="ECO:0000256" key="7">
    <source>
        <dbReference type="ARBA" id="ARBA00023122"/>
    </source>
</evidence>
<dbReference type="Gene3D" id="3.30.465.10">
    <property type="match status" value="1"/>
</dbReference>
<evidence type="ECO:0000313" key="16">
    <source>
        <dbReference type="Proteomes" id="UP001596087"/>
    </source>
</evidence>
<dbReference type="EMBL" id="JBHSKD010000009">
    <property type="protein sequence ID" value="MFC5177077.1"/>
    <property type="molecule type" value="Genomic_DNA"/>
</dbReference>
<organism evidence="15 16">
    <name type="scientific">Nocardioides taihuensis</name>
    <dbReference type="NCBI Taxonomy" id="1835606"/>
    <lineage>
        <taxon>Bacteria</taxon>
        <taxon>Bacillati</taxon>
        <taxon>Actinomycetota</taxon>
        <taxon>Actinomycetes</taxon>
        <taxon>Propionibacteriales</taxon>
        <taxon>Nocardioidaceae</taxon>
        <taxon>Nocardioides</taxon>
    </lineage>
</organism>
<protein>
    <submittedName>
        <fullName evidence="15">Hemolysin family protein</fullName>
    </submittedName>
</protein>
<evidence type="ECO:0000256" key="10">
    <source>
        <dbReference type="PROSITE-ProRule" id="PRU01193"/>
    </source>
</evidence>
<evidence type="ECO:0000259" key="13">
    <source>
        <dbReference type="PROSITE" id="PS51371"/>
    </source>
</evidence>
<feature type="region of interest" description="Disordered" evidence="11">
    <location>
        <begin position="490"/>
        <end position="514"/>
    </location>
</feature>
<dbReference type="PANTHER" id="PTHR43099">
    <property type="entry name" value="UPF0053 PROTEIN YRKA"/>
    <property type="match status" value="1"/>
</dbReference>
<name>A0ABW0BJF1_9ACTN</name>
<keyword evidence="6 10" id="KW-1133">Transmembrane helix</keyword>
<dbReference type="InterPro" id="IPR000644">
    <property type="entry name" value="CBS_dom"/>
</dbReference>
<dbReference type="InterPro" id="IPR016169">
    <property type="entry name" value="FAD-bd_PCMH_sub2"/>
</dbReference>
<dbReference type="SUPFAM" id="SSF54631">
    <property type="entry name" value="CBS-domain pair"/>
    <property type="match status" value="1"/>
</dbReference>
<dbReference type="PROSITE" id="PS51846">
    <property type="entry name" value="CNNM"/>
    <property type="match status" value="1"/>
</dbReference>
<dbReference type="SUPFAM" id="SSF56176">
    <property type="entry name" value="FAD-binding/transporter-associated domain-like"/>
    <property type="match status" value="1"/>
</dbReference>
<dbReference type="Pfam" id="PF00571">
    <property type="entry name" value="CBS"/>
    <property type="match status" value="2"/>
</dbReference>
<dbReference type="InterPro" id="IPR051676">
    <property type="entry name" value="UPF0053_domain"/>
</dbReference>
<evidence type="ECO:0000256" key="9">
    <source>
        <dbReference type="PROSITE-ProRule" id="PRU00703"/>
    </source>
</evidence>
<dbReference type="SMART" id="SM01091">
    <property type="entry name" value="CorC_HlyC"/>
    <property type="match status" value="1"/>
</dbReference>
<sequence length="514" mass="54810">MRGPSRKSSRIVQRASGAAGAGGGPGLPGAGRRWLEWGPFDCRPEEPTLTEWILLGTALLLIAACGVFVAAEFAFVTVDRSRVDQAAAAGDATAVGLQRALRSLSTQLSGAQVGITITNLAIGYLAEPAIAGLVRDPLTAAGVPESWVRPLALVFALTVSTALTMVFGELVPKNLAIARPMEVARGTQLFQRGFTAAMALPIRVLNGSANGIVRRLGIEPQEELRSARSSAELASLIQRSANLGTLDVETAELMERSVEFGTRTAGEIMTPRVRTVTVEENDRAEAVIELARSTGHSRFPVLDAEDTVVGTVHVKHVVGLSVPERATTRIKHVMAKPLVVPDSLRLDPLLNLLRQEGFQLAVVLDEYGGHAGIVTLEDVIEEIVGDISDEHDRLGSRAWQRRDGSWSISGLLRPDEVEHVTGIALPEHEDYDTVAGLVLKVLGRVPRTGDVAEVPVPEPQDNGSGEGRREQLAVLTVVHMDGRRIDRLSLRLLDGSDGPGGSGDRPAPGAGEER</sequence>
<feature type="region of interest" description="Disordered" evidence="11">
    <location>
        <begin position="451"/>
        <end position="470"/>
    </location>
</feature>
<gene>
    <name evidence="15" type="ORF">ACFPGP_10365</name>
</gene>
<evidence type="ECO:0000256" key="5">
    <source>
        <dbReference type="ARBA" id="ARBA00022737"/>
    </source>
</evidence>
<keyword evidence="3" id="KW-1003">Cell membrane</keyword>
<keyword evidence="4 10" id="KW-0812">Transmembrane</keyword>
<dbReference type="Pfam" id="PF03471">
    <property type="entry name" value="CorC_HlyC"/>
    <property type="match status" value="1"/>
</dbReference>
<dbReference type="CDD" id="cd04590">
    <property type="entry name" value="CBS_pair_CorC_HlyC_assoc"/>
    <property type="match status" value="1"/>
</dbReference>
<evidence type="ECO:0000256" key="3">
    <source>
        <dbReference type="ARBA" id="ARBA00022475"/>
    </source>
</evidence>
<dbReference type="SMART" id="SM00116">
    <property type="entry name" value="CBS"/>
    <property type="match status" value="2"/>
</dbReference>
<keyword evidence="16" id="KW-1185">Reference proteome</keyword>
<evidence type="ECO:0000259" key="14">
    <source>
        <dbReference type="PROSITE" id="PS51846"/>
    </source>
</evidence>
<dbReference type="Pfam" id="PF01595">
    <property type="entry name" value="CNNM"/>
    <property type="match status" value="1"/>
</dbReference>
<accession>A0ABW0BJF1</accession>
<keyword evidence="8 10" id="KW-0472">Membrane</keyword>
<proteinExistence type="inferred from homology"/>
<dbReference type="InterPro" id="IPR002550">
    <property type="entry name" value="CNNM"/>
</dbReference>
<dbReference type="InterPro" id="IPR044751">
    <property type="entry name" value="Ion_transp-like_CBS"/>
</dbReference>
<feature type="region of interest" description="Disordered" evidence="11">
    <location>
        <begin position="1"/>
        <end position="27"/>
    </location>
</feature>
<evidence type="ECO:0000256" key="8">
    <source>
        <dbReference type="ARBA" id="ARBA00023136"/>
    </source>
</evidence>
<keyword evidence="5" id="KW-0677">Repeat</keyword>
<dbReference type="RefSeq" id="WP_378589824.1">
    <property type="nucleotide sequence ID" value="NZ_JBHSKD010000009.1"/>
</dbReference>
<keyword evidence="7 9" id="KW-0129">CBS domain</keyword>
<reference evidence="16" key="1">
    <citation type="journal article" date="2019" name="Int. J. Syst. Evol. Microbiol.">
        <title>The Global Catalogue of Microorganisms (GCM) 10K type strain sequencing project: providing services to taxonomists for standard genome sequencing and annotation.</title>
        <authorList>
            <consortium name="The Broad Institute Genomics Platform"/>
            <consortium name="The Broad Institute Genome Sequencing Center for Infectious Disease"/>
            <person name="Wu L."/>
            <person name="Ma J."/>
        </authorList>
    </citation>
    <scope>NUCLEOTIDE SEQUENCE [LARGE SCALE GENOMIC DNA]</scope>
    <source>
        <strain evidence="16">DFY41</strain>
    </source>
</reference>
<dbReference type="PANTHER" id="PTHR43099:SF6">
    <property type="entry name" value="UPF0053 PROTEIN RV1842C"/>
    <property type="match status" value="1"/>
</dbReference>
<evidence type="ECO:0000256" key="2">
    <source>
        <dbReference type="ARBA" id="ARBA00006337"/>
    </source>
</evidence>
<evidence type="ECO:0000256" key="4">
    <source>
        <dbReference type="ARBA" id="ARBA00022692"/>
    </source>
</evidence>
<feature type="domain" description="CBS" evidence="13">
    <location>
        <begin position="333"/>
        <end position="390"/>
    </location>
</feature>
<dbReference type="PROSITE" id="PS51371">
    <property type="entry name" value="CBS"/>
    <property type="match status" value="2"/>
</dbReference>
<feature type="domain" description="CNNM transmembrane" evidence="14">
    <location>
        <begin position="47"/>
        <end position="250"/>
    </location>
</feature>
<evidence type="ECO:0000313" key="15">
    <source>
        <dbReference type="EMBL" id="MFC5177077.1"/>
    </source>
</evidence>